<evidence type="ECO:0000256" key="2">
    <source>
        <dbReference type="ARBA" id="ARBA00023002"/>
    </source>
</evidence>
<dbReference type="GO" id="GO:0016491">
    <property type="term" value="F:oxidoreductase activity"/>
    <property type="evidence" value="ECO:0007669"/>
    <property type="project" value="UniProtKB-KW"/>
</dbReference>
<evidence type="ECO:0000256" key="3">
    <source>
        <dbReference type="ARBA" id="ARBA00023027"/>
    </source>
</evidence>
<evidence type="ECO:0000313" key="5">
    <source>
        <dbReference type="EMBL" id="VWO96450.1"/>
    </source>
</evidence>
<dbReference type="Gene3D" id="3.40.50.720">
    <property type="entry name" value="NAD(P)-binding Rossmann-like Domain"/>
    <property type="match status" value="1"/>
</dbReference>
<dbReference type="InterPro" id="IPR001509">
    <property type="entry name" value="Epimerase_deHydtase"/>
</dbReference>
<dbReference type="SUPFAM" id="SSF51735">
    <property type="entry name" value="NAD(P)-binding Rossmann-fold domains"/>
    <property type="match status" value="1"/>
</dbReference>
<evidence type="ECO:0000259" key="4">
    <source>
        <dbReference type="Pfam" id="PF01370"/>
    </source>
</evidence>
<dbReference type="EMBL" id="LR725648">
    <property type="protein sequence ID" value="VWO96450.1"/>
    <property type="molecule type" value="Genomic_DNA"/>
</dbReference>
<dbReference type="PANTHER" id="PTHR43103:SF5">
    <property type="entry name" value="4-EPIMERASE, PUTATIVE (AFU_ORTHOLOGUE AFUA_7G00360)-RELATED"/>
    <property type="match status" value="1"/>
</dbReference>
<keyword evidence="3" id="KW-0520">NAD</keyword>
<dbReference type="Pfam" id="PF01370">
    <property type="entry name" value="Epimerase"/>
    <property type="match status" value="1"/>
</dbReference>
<protein>
    <submittedName>
        <fullName evidence="5">Nucleoside-diphosphate-sugar epimerase</fullName>
    </submittedName>
</protein>
<gene>
    <name evidence="5" type="primary">A0A097IB07</name>
</gene>
<comment type="similarity">
    <text evidence="1">Belongs to the NAD(P)-dependent epimerase/dehydratase family.</text>
</comment>
<dbReference type="PANTHER" id="PTHR43103">
    <property type="entry name" value="NUCLEOSIDE-DIPHOSPHATE-SUGAR EPIMERASE"/>
    <property type="match status" value="1"/>
</dbReference>
<proteinExistence type="inferred from homology"/>
<keyword evidence="2" id="KW-0560">Oxidoreductase</keyword>
<evidence type="ECO:0000256" key="1">
    <source>
        <dbReference type="ARBA" id="ARBA00007637"/>
    </source>
</evidence>
<organism evidence="5">
    <name type="scientific">Ganoderma boninense</name>
    <dbReference type="NCBI Taxonomy" id="34458"/>
    <lineage>
        <taxon>Eukaryota</taxon>
        <taxon>Fungi</taxon>
        <taxon>Dikarya</taxon>
        <taxon>Basidiomycota</taxon>
        <taxon>Agaricomycotina</taxon>
        <taxon>Agaricomycetes</taxon>
        <taxon>Polyporales</taxon>
        <taxon>Polyporaceae</taxon>
        <taxon>Ganoderma</taxon>
    </lineage>
</organism>
<dbReference type="AlphaFoldDB" id="A0A5K1JWG4"/>
<accession>A0A5K1JWG4</accession>
<dbReference type="InterPro" id="IPR036291">
    <property type="entry name" value="NAD(P)-bd_dom_sf"/>
</dbReference>
<reference evidence="5" key="1">
    <citation type="submission" date="2019-10" db="EMBL/GenBank/DDBJ databases">
        <authorList>
            <person name="Nor Muhammad N."/>
        </authorList>
    </citation>
    <scope>NUCLEOTIDE SEQUENCE</scope>
</reference>
<name>A0A5K1JWG4_9APHY</name>
<feature type="domain" description="NAD-dependent epimerase/dehydratase" evidence="4">
    <location>
        <begin position="4"/>
        <end position="177"/>
    </location>
</feature>
<sequence>MKLAVTGCNGDIGPRVILAALAQGHTVLGIDIAKLPDVLTHLPEYQSARFAFHEADLRDYEAATELLRGCDGIVHLAAMRTPGDYHVETHNTNVVISWNILRAAAELGITRVAQASSVNVIPLVWTDRKDFEYFPLDEDHPTRVDEPYGLSKVICELQADAIVRRYPSMRVASLRLSWSVPSREAATRDDPERRKNDLWGYVQHDAGAEAFLLAVAGEDGRWSGHERFFITAPDTASDVPTVELYERYWKEVPIKEGKDLSGHKGFFDCSKAERLLGWVHRSPGE</sequence>